<proteinExistence type="predicted"/>
<evidence type="ECO:0000313" key="2">
    <source>
        <dbReference type="Proteomes" id="UP001291687"/>
    </source>
</evidence>
<name>A0ABU5NBF2_9RICK</name>
<accession>A0ABU5NBF2</accession>
<dbReference type="EMBL" id="JARJFB010000022">
    <property type="protein sequence ID" value="MEA0970501.1"/>
    <property type="molecule type" value="Genomic_DNA"/>
</dbReference>
<evidence type="ECO:0000313" key="1">
    <source>
        <dbReference type="EMBL" id="MEA0970501.1"/>
    </source>
</evidence>
<keyword evidence="2" id="KW-1185">Reference proteome</keyword>
<dbReference type="Proteomes" id="UP001291687">
    <property type="component" value="Unassembled WGS sequence"/>
</dbReference>
<protein>
    <submittedName>
        <fullName evidence="1">Uncharacterized protein</fullName>
    </submittedName>
</protein>
<reference evidence="1 2" key="1">
    <citation type="submission" date="2023-03" db="EMBL/GenBank/DDBJ databases">
        <title>Host association and intracellularity evolved multiple times independently in the Rickettsiales.</title>
        <authorList>
            <person name="Castelli M."/>
            <person name="Nardi T."/>
            <person name="Gammuto L."/>
            <person name="Bellinzona G."/>
            <person name="Sabaneyeva E."/>
            <person name="Potekhin A."/>
            <person name="Serra V."/>
            <person name="Petroni G."/>
            <person name="Sassera D."/>
        </authorList>
    </citation>
    <scope>NUCLEOTIDE SEQUENCE [LARGE SCALE GENOMIC DNA]</scope>
    <source>
        <strain evidence="1 2">Sr 2-6</strain>
    </source>
</reference>
<dbReference type="RefSeq" id="WP_322776404.1">
    <property type="nucleotide sequence ID" value="NZ_JARJFB010000022.1"/>
</dbReference>
<gene>
    <name evidence="1" type="ORF">Megvenef_00467</name>
</gene>
<comment type="caution">
    <text evidence="1">The sequence shown here is derived from an EMBL/GenBank/DDBJ whole genome shotgun (WGS) entry which is preliminary data.</text>
</comment>
<sequence>MKDGNAGNDVEFAGGNMPVIAHGGNMPVIAHGGNMPVIAGHLEVHALGDAPNGDNVEDL</sequence>
<organism evidence="1 2">
    <name type="scientific">Candidatus Megaera venefica</name>
    <dbReference type="NCBI Taxonomy" id="2055910"/>
    <lineage>
        <taxon>Bacteria</taxon>
        <taxon>Pseudomonadati</taxon>
        <taxon>Pseudomonadota</taxon>
        <taxon>Alphaproteobacteria</taxon>
        <taxon>Rickettsiales</taxon>
        <taxon>Rickettsiaceae</taxon>
        <taxon>Candidatus Megaera</taxon>
    </lineage>
</organism>